<feature type="compositionally biased region" description="Basic and acidic residues" evidence="3">
    <location>
        <begin position="382"/>
        <end position="396"/>
    </location>
</feature>
<accession>A0A0P4WBY0</accession>
<evidence type="ECO:0000259" key="4">
    <source>
        <dbReference type="PROSITE" id="PS50013"/>
    </source>
</evidence>
<comment type="subcellular location">
    <subcellularLocation>
        <location evidence="1">Nucleus</location>
    </subcellularLocation>
</comment>
<keyword evidence="2" id="KW-0539">Nucleus</keyword>
<dbReference type="InterPro" id="IPR000953">
    <property type="entry name" value="Chromo/chromo_shadow_dom"/>
</dbReference>
<dbReference type="InterPro" id="IPR016197">
    <property type="entry name" value="Chromo-like_dom_sf"/>
</dbReference>
<feature type="region of interest" description="Disordered" evidence="3">
    <location>
        <begin position="1"/>
        <end position="61"/>
    </location>
</feature>
<dbReference type="GO" id="GO:0005694">
    <property type="term" value="C:chromosome"/>
    <property type="evidence" value="ECO:0007669"/>
    <property type="project" value="UniProtKB-ARBA"/>
</dbReference>
<feature type="domain" description="Chromo" evidence="4">
    <location>
        <begin position="204"/>
        <end position="252"/>
    </location>
</feature>
<feature type="compositionally biased region" description="Acidic residues" evidence="3">
    <location>
        <begin position="46"/>
        <end position="61"/>
    </location>
</feature>
<dbReference type="CDD" id="cd00024">
    <property type="entry name" value="CD_CSD"/>
    <property type="match status" value="4"/>
</dbReference>
<dbReference type="SMART" id="SM00298">
    <property type="entry name" value="CHROMO"/>
    <property type="match status" value="4"/>
</dbReference>
<feature type="domain" description="Chromo" evidence="4">
    <location>
        <begin position="323"/>
        <end position="382"/>
    </location>
</feature>
<dbReference type="GO" id="GO:0005634">
    <property type="term" value="C:nucleus"/>
    <property type="evidence" value="ECO:0007669"/>
    <property type="project" value="UniProtKB-SubCell"/>
</dbReference>
<dbReference type="EMBL" id="GDRN01070260">
    <property type="protein sequence ID" value="JAI63911.1"/>
    <property type="molecule type" value="Transcribed_RNA"/>
</dbReference>
<dbReference type="InterPro" id="IPR023780">
    <property type="entry name" value="Chromo_domain"/>
</dbReference>
<organism evidence="5">
    <name type="scientific">Scylla olivacea</name>
    <name type="common">Orange mud crab</name>
    <name type="synonym">Cancer olivacea</name>
    <dbReference type="NCBI Taxonomy" id="85551"/>
    <lineage>
        <taxon>Eukaryota</taxon>
        <taxon>Metazoa</taxon>
        <taxon>Ecdysozoa</taxon>
        <taxon>Arthropoda</taxon>
        <taxon>Crustacea</taxon>
        <taxon>Multicrustacea</taxon>
        <taxon>Malacostraca</taxon>
        <taxon>Eumalacostraca</taxon>
        <taxon>Eucarida</taxon>
        <taxon>Decapoda</taxon>
        <taxon>Pleocyemata</taxon>
        <taxon>Brachyura</taxon>
        <taxon>Eubrachyura</taxon>
        <taxon>Portunoidea</taxon>
        <taxon>Portunidae</taxon>
        <taxon>Portuninae</taxon>
        <taxon>Scylla</taxon>
    </lineage>
</organism>
<evidence type="ECO:0000256" key="1">
    <source>
        <dbReference type="ARBA" id="ARBA00004123"/>
    </source>
</evidence>
<dbReference type="PANTHER" id="PTHR22812">
    <property type="entry name" value="CHROMOBOX PROTEIN"/>
    <property type="match status" value="1"/>
</dbReference>
<dbReference type="Gene3D" id="2.40.50.40">
    <property type="match status" value="4"/>
</dbReference>
<protein>
    <recommendedName>
        <fullName evidence="4">Chromo domain-containing protein</fullName>
    </recommendedName>
</protein>
<sequence>MGNKNKQNGEAGDADSTPPKDEDVGAEGDETTDDEGGVDTPPPQKDEEEQEDAQNEDGTFEVEQIVDMECRRRWKCPVKFRVRWVGYSEKDDTWLPASELNCEDLINEFLEISGRTFEYKNAMAPKKRPAEGAEMTMQTRKAMRFSYSELDEDQDEVMPAGTRTRKVKVKPEPKPRKPVPPKKRQPSPAKSVGRPPLKKEPEEYEVEAVVDHRVRGRFTEYKVRWKGFGPKDDSWVPEAELNCDNLLNKYFKIAGRKVEESYEVQEIMDMREVKGRTEYKVRWKGWSAKYDSWLPEEELNCPDLLNRFHATHLKNVEEEEEKYEVEKILNERQKRGNKEYLVQWKNKGPKHNSWEPEENLENCMDAIKKFHDSQKKKKPAKSLKEVRKGRVAKAVEVEEEQEVESPARSRRTGKNRSYSEFYDQ</sequence>
<name>A0A0P4WBY0_SCYOL</name>
<evidence type="ECO:0000256" key="2">
    <source>
        <dbReference type="ARBA" id="ARBA00023242"/>
    </source>
</evidence>
<evidence type="ECO:0000256" key="3">
    <source>
        <dbReference type="SAM" id="MobiDB-lite"/>
    </source>
</evidence>
<dbReference type="AlphaFoldDB" id="A0A0P4WBY0"/>
<reference evidence="5" key="1">
    <citation type="submission" date="2015-09" db="EMBL/GenBank/DDBJ databases">
        <title>Scylla olivacea transcriptome.</title>
        <authorList>
            <person name="Ikhwanuddin M."/>
        </authorList>
    </citation>
    <scope>NUCLEOTIDE SEQUENCE</scope>
</reference>
<dbReference type="PROSITE" id="PS50013">
    <property type="entry name" value="CHROMO_2"/>
    <property type="match status" value="4"/>
</dbReference>
<feature type="region of interest" description="Disordered" evidence="3">
    <location>
        <begin position="370"/>
        <end position="424"/>
    </location>
</feature>
<feature type="compositionally biased region" description="Acidic residues" evidence="3">
    <location>
        <begin position="24"/>
        <end position="37"/>
    </location>
</feature>
<feature type="domain" description="Chromo" evidence="4">
    <location>
        <begin position="60"/>
        <end position="111"/>
    </location>
</feature>
<proteinExistence type="predicted"/>
<feature type="region of interest" description="Disordered" evidence="3">
    <location>
        <begin position="148"/>
        <end position="203"/>
    </location>
</feature>
<dbReference type="SUPFAM" id="SSF54160">
    <property type="entry name" value="Chromo domain-like"/>
    <property type="match status" value="4"/>
</dbReference>
<feature type="domain" description="Chromo" evidence="4">
    <location>
        <begin position="262"/>
        <end position="320"/>
    </location>
</feature>
<dbReference type="Pfam" id="PF00385">
    <property type="entry name" value="Chromo"/>
    <property type="match status" value="4"/>
</dbReference>
<feature type="compositionally biased region" description="Basic residues" evidence="3">
    <location>
        <begin position="176"/>
        <end position="185"/>
    </location>
</feature>
<dbReference type="InterPro" id="IPR051219">
    <property type="entry name" value="Heterochromatin_chromo-domain"/>
</dbReference>
<evidence type="ECO:0000313" key="5">
    <source>
        <dbReference type="EMBL" id="JAI63911.1"/>
    </source>
</evidence>